<dbReference type="SUPFAM" id="SSF53850">
    <property type="entry name" value="Periplasmic binding protein-like II"/>
    <property type="match status" value="1"/>
</dbReference>
<dbReference type="Pfam" id="PF03466">
    <property type="entry name" value="LysR_substrate"/>
    <property type="match status" value="1"/>
</dbReference>
<reference evidence="3" key="1">
    <citation type="journal article" date="2019" name="Int. J. Syst. Evol. Microbiol.">
        <title>The Global Catalogue of Microorganisms (GCM) 10K type strain sequencing project: providing services to taxonomists for standard genome sequencing and annotation.</title>
        <authorList>
            <consortium name="The Broad Institute Genomics Platform"/>
            <consortium name="The Broad Institute Genome Sequencing Center for Infectious Disease"/>
            <person name="Wu L."/>
            <person name="Ma J."/>
        </authorList>
    </citation>
    <scope>NUCLEOTIDE SEQUENCE [LARGE SCALE GENOMIC DNA]</scope>
    <source>
        <strain evidence="3">NBRC 108728</strain>
    </source>
</reference>
<proteinExistence type="predicted"/>
<sequence>MRAINDRAFHERDLDRRVGLVVNDVHTLLDFVQRGLGVAIVPRPIAAKPQAQGLVVKAIVDPRAPRWSVGIATPAGDRAGTLAARLLELVSVPDPAVV</sequence>
<dbReference type="Proteomes" id="UP001321486">
    <property type="component" value="Chromosome"/>
</dbReference>
<gene>
    <name evidence="2" type="ORF">GCM10025867_19890</name>
</gene>
<feature type="domain" description="LysR substrate-binding" evidence="1">
    <location>
        <begin position="4"/>
        <end position="90"/>
    </location>
</feature>
<organism evidence="2 3">
    <name type="scientific">Frondihabitans sucicola</name>
    <dbReference type="NCBI Taxonomy" id="1268041"/>
    <lineage>
        <taxon>Bacteria</taxon>
        <taxon>Bacillati</taxon>
        <taxon>Actinomycetota</taxon>
        <taxon>Actinomycetes</taxon>
        <taxon>Micrococcales</taxon>
        <taxon>Microbacteriaceae</taxon>
        <taxon>Frondihabitans</taxon>
    </lineage>
</organism>
<dbReference type="EMBL" id="AP027732">
    <property type="protein sequence ID" value="BDZ49748.1"/>
    <property type="molecule type" value="Genomic_DNA"/>
</dbReference>
<keyword evidence="3" id="KW-1185">Reference proteome</keyword>
<name>A0ABN6Y1Y9_9MICO</name>
<protein>
    <recommendedName>
        <fullName evidence="1">LysR substrate-binding domain-containing protein</fullName>
    </recommendedName>
</protein>
<dbReference type="CDD" id="cd05466">
    <property type="entry name" value="PBP2_LTTR_substrate"/>
    <property type="match status" value="1"/>
</dbReference>
<dbReference type="Gene3D" id="3.40.190.10">
    <property type="entry name" value="Periplasmic binding protein-like II"/>
    <property type="match status" value="2"/>
</dbReference>
<accession>A0ABN6Y1Y9</accession>
<evidence type="ECO:0000313" key="2">
    <source>
        <dbReference type="EMBL" id="BDZ49748.1"/>
    </source>
</evidence>
<evidence type="ECO:0000259" key="1">
    <source>
        <dbReference type="Pfam" id="PF03466"/>
    </source>
</evidence>
<evidence type="ECO:0000313" key="3">
    <source>
        <dbReference type="Proteomes" id="UP001321486"/>
    </source>
</evidence>
<dbReference type="InterPro" id="IPR005119">
    <property type="entry name" value="LysR_subst-bd"/>
</dbReference>